<comment type="caution">
    <text evidence="1">The sequence shown here is derived from an EMBL/GenBank/DDBJ whole genome shotgun (WGS) entry which is preliminary data.</text>
</comment>
<accession>A0A369JIP7</accession>
<keyword evidence="2" id="KW-1185">Reference proteome</keyword>
<dbReference type="AlphaFoldDB" id="A0A369JIP7"/>
<reference evidence="1" key="1">
    <citation type="submission" date="2018-04" db="EMBL/GenBank/DDBJ databases">
        <title>Whole genome sequencing of Hypsizygus marmoreus.</title>
        <authorList>
            <person name="Choi I.-G."/>
            <person name="Min B."/>
            <person name="Kim J.-G."/>
            <person name="Kim S."/>
            <person name="Oh Y.-L."/>
            <person name="Kong W.-S."/>
            <person name="Park H."/>
            <person name="Jeong J."/>
            <person name="Song E.-S."/>
        </authorList>
    </citation>
    <scope>NUCLEOTIDE SEQUENCE [LARGE SCALE GENOMIC DNA]</scope>
    <source>
        <strain evidence="1">51987-8</strain>
    </source>
</reference>
<organism evidence="1 2">
    <name type="scientific">Hypsizygus marmoreus</name>
    <name type="common">White beech mushroom</name>
    <name type="synonym">Agaricus marmoreus</name>
    <dbReference type="NCBI Taxonomy" id="39966"/>
    <lineage>
        <taxon>Eukaryota</taxon>
        <taxon>Fungi</taxon>
        <taxon>Dikarya</taxon>
        <taxon>Basidiomycota</taxon>
        <taxon>Agaricomycotina</taxon>
        <taxon>Agaricomycetes</taxon>
        <taxon>Agaricomycetidae</taxon>
        <taxon>Agaricales</taxon>
        <taxon>Tricholomatineae</taxon>
        <taxon>Lyophyllaceae</taxon>
        <taxon>Hypsizygus</taxon>
    </lineage>
</organism>
<sequence>MSSELNPQEHISAPFPPNWELCDNTTPFRYHAIQAGHPGLRLADQDQQNILTAVRLHNSGARGSLVICLFTPAHDPAAVPTPVIHLAIRELGDARKMPNTHCPVHVYVGGYSGWW</sequence>
<dbReference type="EMBL" id="LUEZ02000053">
    <property type="protein sequence ID" value="RDB22069.1"/>
    <property type="molecule type" value="Genomic_DNA"/>
</dbReference>
<proteinExistence type="predicted"/>
<dbReference type="InParanoid" id="A0A369JIP7"/>
<name>A0A369JIP7_HYPMA</name>
<protein>
    <submittedName>
        <fullName evidence="1">Uncharacterized protein</fullName>
    </submittedName>
</protein>
<dbReference type="Proteomes" id="UP000076154">
    <property type="component" value="Unassembled WGS sequence"/>
</dbReference>
<evidence type="ECO:0000313" key="2">
    <source>
        <dbReference type="Proteomes" id="UP000076154"/>
    </source>
</evidence>
<evidence type="ECO:0000313" key="1">
    <source>
        <dbReference type="EMBL" id="RDB22069.1"/>
    </source>
</evidence>
<gene>
    <name evidence="1" type="ORF">Hypma_010986</name>
</gene>